<dbReference type="Proteomes" id="UP000029278">
    <property type="component" value="Unassembled WGS sequence"/>
</dbReference>
<accession>A0A090ZGT0</accession>
<evidence type="ECO:0000313" key="2">
    <source>
        <dbReference type="EMBL" id="KFN09867.1"/>
    </source>
</evidence>
<comment type="caution">
    <text evidence="2">The sequence shown here is derived from an EMBL/GenBank/DDBJ whole genome shotgun (WGS) entry which is preliminary data.</text>
</comment>
<dbReference type="EMBL" id="JMQA01000020">
    <property type="protein sequence ID" value="KFN09867.1"/>
    <property type="molecule type" value="Genomic_DNA"/>
</dbReference>
<gene>
    <name evidence="2" type="primary">lutA</name>
    <name evidence="2" type="ORF">DJ90_436</name>
</gene>
<name>A0A090ZGT0_PAEMA</name>
<keyword evidence="3" id="KW-1185">Reference proteome</keyword>
<proteinExistence type="predicted"/>
<dbReference type="PANTHER" id="PTHR30296:SF0">
    <property type="entry name" value="LACTATE UTILIZATION PROTEIN A"/>
    <property type="match status" value="1"/>
</dbReference>
<dbReference type="AlphaFoldDB" id="A0A090ZGT0"/>
<dbReference type="InterPro" id="IPR004017">
    <property type="entry name" value="Cys_rich_dom"/>
</dbReference>
<dbReference type="PANTHER" id="PTHR30296">
    <property type="entry name" value="UNCHARACTERIZED PROTEIN YKGE"/>
    <property type="match status" value="1"/>
</dbReference>
<feature type="domain" description="Cysteine-rich" evidence="1">
    <location>
        <begin position="34"/>
        <end position="114"/>
    </location>
</feature>
<dbReference type="GO" id="GO:0016491">
    <property type="term" value="F:oxidoreductase activity"/>
    <property type="evidence" value="ECO:0007669"/>
    <property type="project" value="UniProtKB-ARBA"/>
</dbReference>
<dbReference type="STRING" id="44252.DJ90_436"/>
<dbReference type="PATRIC" id="fig|44252.3.peg.1672"/>
<evidence type="ECO:0000259" key="1">
    <source>
        <dbReference type="Pfam" id="PF02754"/>
    </source>
</evidence>
<reference evidence="2 3" key="1">
    <citation type="submission" date="2014-04" db="EMBL/GenBank/DDBJ databases">
        <authorList>
            <person name="Bishop-Lilly K.A."/>
            <person name="Broomall S.M."/>
            <person name="Chain P.S."/>
            <person name="Chertkov O."/>
            <person name="Coyne S.R."/>
            <person name="Daligault H.E."/>
            <person name="Davenport K.W."/>
            <person name="Erkkila T."/>
            <person name="Frey K.G."/>
            <person name="Gibbons H.S."/>
            <person name="Gu W."/>
            <person name="Jaissle J."/>
            <person name="Johnson S.L."/>
            <person name="Koroleva G.I."/>
            <person name="Ladner J.T."/>
            <person name="Lo C.-C."/>
            <person name="Minogue T.D."/>
            <person name="Munk C."/>
            <person name="Palacios G.F."/>
            <person name="Redden C.L."/>
            <person name="Rosenzweig C.N."/>
            <person name="Scholz M.B."/>
            <person name="Teshima H."/>
            <person name="Xu Y."/>
        </authorList>
    </citation>
    <scope>NUCLEOTIDE SEQUENCE [LARGE SCALE GENOMIC DNA]</scope>
    <source>
        <strain evidence="2 3">8244</strain>
    </source>
</reference>
<evidence type="ECO:0000313" key="3">
    <source>
        <dbReference type="Proteomes" id="UP000029278"/>
    </source>
</evidence>
<dbReference type="Pfam" id="PF02754">
    <property type="entry name" value="CCG"/>
    <property type="match status" value="2"/>
</dbReference>
<dbReference type="HOGENOM" id="CLU_023081_1_0_9"/>
<feature type="domain" description="Cysteine-rich" evidence="1">
    <location>
        <begin position="162"/>
        <end position="246"/>
    </location>
</feature>
<dbReference type="GO" id="GO:0005829">
    <property type="term" value="C:cytosol"/>
    <property type="evidence" value="ECO:0007669"/>
    <property type="project" value="TreeGrafter"/>
</dbReference>
<protein>
    <submittedName>
        <fullName evidence="2">Lactate utilization protein A</fullName>
    </submittedName>
</protein>
<sequence>MDKQTDDGVRTEIGKIVTNSAEKTDSAAAPDIKVSMFITCISDAVYPRIGEAMARLLARLGVKLEFPAKQTCCGQPAFNSGYWDEARKSAATLLEAFADSDFVIAPSGSCIGMIHHYPKLFENDPVRLAMARELQNKSYEFTQFLVQVLGVADLGAVFPHKVTYHPSCHGSRLLGIKDEPMALLQNVRELDLVPLPFAEDCCGFGGTFAVKMAGISGAMVTEKADHVLETEAEVLTGLDMACLMNIAGNLRYRKQPVRVMHLAELLYEGVSGA</sequence>
<organism evidence="2 3">
    <name type="scientific">Paenibacillus macerans</name>
    <name type="common">Bacillus macerans</name>
    <dbReference type="NCBI Taxonomy" id="44252"/>
    <lineage>
        <taxon>Bacteria</taxon>
        <taxon>Bacillati</taxon>
        <taxon>Bacillota</taxon>
        <taxon>Bacilli</taxon>
        <taxon>Bacillales</taxon>
        <taxon>Paenibacillaceae</taxon>
        <taxon>Paenibacillus</taxon>
    </lineage>
</organism>